<evidence type="ECO:0000313" key="6">
    <source>
        <dbReference type="EMBL" id="KAG7349826.1"/>
    </source>
</evidence>
<evidence type="ECO:0000313" key="7">
    <source>
        <dbReference type="Proteomes" id="UP000693970"/>
    </source>
</evidence>
<feature type="region of interest" description="Disordered" evidence="4">
    <location>
        <begin position="1289"/>
        <end position="1348"/>
    </location>
</feature>
<feature type="region of interest" description="Disordered" evidence="4">
    <location>
        <begin position="1209"/>
        <end position="1236"/>
    </location>
</feature>
<dbReference type="Pfam" id="PF14538">
    <property type="entry name" value="Raptor_N"/>
    <property type="match status" value="1"/>
</dbReference>
<evidence type="ECO:0000256" key="1">
    <source>
        <dbReference type="ARBA" id="ARBA00022574"/>
    </source>
</evidence>
<dbReference type="OrthoDB" id="10262360at2759"/>
<comment type="caution">
    <text evidence="6">The sequence shown here is derived from an EMBL/GenBank/DDBJ whole genome shotgun (WGS) entry which is preliminary data.</text>
</comment>
<protein>
    <submittedName>
        <fullName evidence="6">Raptor N-terminal caspase like domain containing protein</fullName>
    </submittedName>
</protein>
<dbReference type="GO" id="GO:0031929">
    <property type="term" value="P:TOR signaling"/>
    <property type="evidence" value="ECO:0007669"/>
    <property type="project" value="InterPro"/>
</dbReference>
<feature type="compositionally biased region" description="Low complexity" evidence="4">
    <location>
        <begin position="370"/>
        <end position="383"/>
    </location>
</feature>
<keyword evidence="7" id="KW-1185">Reference proteome</keyword>
<feature type="compositionally biased region" description="Polar residues" evidence="4">
    <location>
        <begin position="36"/>
        <end position="58"/>
    </location>
</feature>
<sequence length="1851" mass="202708">MSFLHPQPHPASSASSHGASGEGIVLAPLSPKRPSIGNNYRRQASPSSQHSTGGLQAQRQEKVYYDDSDVPIPPFLQVSPKDDATQQRGSMSFARKRMANAATDKDGNPSKDEPDVAAGSVLQRVSSFNLLSRVTSHPKLIGLSSAADGAAVNESGKNAKSDSKSGKDGSDSTGDSQSSIQPSWRLRDRMKTAGVGLIMALNVGTDPPDLIKPHPCAKLQCWMDPSSVTRVKAREKIGELLEAQYAKWQQQRSARPLKYRRALDPTIEDVRALCLWLRKQARGERILLHYNGHCVPRPTPNGEIWVFDKNHTEYIPLSVSDLRHWAGSPTICILDCSSAGVLIPFLTAQPVDTAPNTPVTLSPSNCSAGTATNAQQQQQRTTQSPPIIDMDNAANLWVKDMMVLCPTSDEEWLPMDPDYPADIFTSCLTTPIQIALRWFVRNNRASMGDLDPDVVDDIPGQANDRKTPIGELNWIFTAITDSIAWNVLPTPLFQRLFRQDLLVASMFRNFLLADRILRSMNCTPQSYPPLPPGVADHPLWYAWDLACENCLFGLLKDGTLNMTKSATKVVNKDADVSGSGDLSHSRKGSDKQVETNQSQTISSPFFTEQLTAFEVWLDYASFHKGNNGHLEPPEQLPVVLQVLLSQIHRVRALELLQRFLELGPWAINLSLSLGIFPYVMKLLQSAEYKTVLVNIWASILKFDPTCQVDLVKDKALGHFIQPLANWASANTQNPQISLAEAAKQRVLAAFCLAATCFKYPTAQKDALHQNLHIACNNLLMAQIKLQERQREQAQLEDQNLRASSDASKFELLSPMSREWICLCLGNLVKAFPPSQAEVYNINAHSSLIALQRNDENPHVRAAATYALGCLMEYLPPSLTSSSSSSSLSGEGGPVLQMMNQPAGAMGYPSPISLGPQAFSNAPPSQIEVRGQTAATRETHMLINHKASGTAINAQSVSSALDPRSVLVNPATNNGTQQVVGGVVQQHIWSGGAQNPPIGNIMVGGQNLQPLVMHQQGLPGVGSQFSNQPIANMQGHGAYQGVPIMDHSSQPGRGRQHLLGSALEGQIQAGPLLYAQQGGIMFHQRYPVQTGVGVMASGHSNMMTSSSQSYPIGMPLVGSPIGGTHNMAGRPTIGPGFPDNVTNQQVQPRRRPSVFEDRRRLEFDMKAMEANVKCLDDGNAHVRYEIIMALSCFVEKYLQAFLVVAEDGSRSVNTDAGEGKPKDGLKSKDDSNRVVPLPQGVNQLIMDRFERSWRALRDLQHSDPHPKVSEASSTIVRVVHETLLDMRVEKEASASKKGHPSTLSGIQEEGDDGMERATSEVHLSVLAPPTPHDNGANAPPQSDGPVSRLPSVKLYPLRRSASETTCANIRSSDRESCVPPIPLQSPIGRVIAEKSLPKSSYYSWKTSIFRPDYDADGHRYVEYNDPLNPLGAVQSYRRRRNVQVREGSRKLAERFVDLVPRAPTSKKSLDALLDENGEDDDDRYEALKNELRMKETMLLRTDIDAKMTSMLKFHSYENALVSCDNEDSVNIWNYEKGERSSVFNNGNPEGSRMTSAFWINEESSSLFFVGCDDGSARVWKGILESNGQVATDSPSLIAAFFAIPGMEPGIRGKSGLICEWQQTTGTLIAGGSSKHLHCWDLESEKCAAVIDSETSACITSLTTAWDEENKVGTAAYRGMGPEVIVAGHSDGSLKVFDVRMPRSVASLDNRRTRRKPINSKLTEHGSWIVDTCFTSYGGKGEIISGSVAGDVRAWDLRMSSSSRAILAQRSPMTALAVHKRVPMIATGSHAQFIKVLTLEGEALQVVRFHEAMPGHRIGPVSCLEFHKEKLVLAAGSTNSLVNIYKPRNLHQR</sequence>
<dbReference type="GO" id="GO:0005737">
    <property type="term" value="C:cytoplasm"/>
    <property type="evidence" value="ECO:0007669"/>
    <property type="project" value="TreeGrafter"/>
</dbReference>
<evidence type="ECO:0000256" key="3">
    <source>
        <dbReference type="SAM" id="Coils"/>
    </source>
</evidence>
<dbReference type="EMBL" id="JAGRRH010000019">
    <property type="protein sequence ID" value="KAG7349826.1"/>
    <property type="molecule type" value="Genomic_DNA"/>
</dbReference>
<dbReference type="GO" id="GO:0009267">
    <property type="term" value="P:cellular response to starvation"/>
    <property type="evidence" value="ECO:0007669"/>
    <property type="project" value="TreeGrafter"/>
</dbReference>
<dbReference type="InterPro" id="IPR029347">
    <property type="entry name" value="Raptor_N"/>
</dbReference>
<keyword evidence="3" id="KW-0175">Coiled coil</keyword>
<dbReference type="GO" id="GO:0031931">
    <property type="term" value="C:TORC1 complex"/>
    <property type="evidence" value="ECO:0007669"/>
    <property type="project" value="InterPro"/>
</dbReference>
<gene>
    <name evidence="6" type="ORF">IV203_012423</name>
</gene>
<dbReference type="GO" id="GO:0030307">
    <property type="term" value="P:positive regulation of cell growth"/>
    <property type="evidence" value="ECO:0007669"/>
    <property type="project" value="TreeGrafter"/>
</dbReference>
<evidence type="ECO:0000259" key="5">
    <source>
        <dbReference type="SMART" id="SM01302"/>
    </source>
</evidence>
<keyword evidence="2" id="KW-0677">Repeat</keyword>
<feature type="domain" description="Raptor N-terminal CASPase-like" evidence="5">
    <location>
        <begin position="189"/>
        <end position="347"/>
    </location>
</feature>
<dbReference type="PANTHER" id="PTHR12848:SF16">
    <property type="entry name" value="REGULATORY-ASSOCIATED PROTEIN OF MTOR"/>
    <property type="match status" value="1"/>
</dbReference>
<dbReference type="PANTHER" id="PTHR12848">
    <property type="entry name" value="REGULATORY-ASSOCIATED PROTEIN OF MTOR"/>
    <property type="match status" value="1"/>
</dbReference>
<feature type="compositionally biased region" description="Low complexity" evidence="4">
    <location>
        <begin position="10"/>
        <end position="23"/>
    </location>
</feature>
<dbReference type="SMART" id="SM01302">
    <property type="entry name" value="Raptor_N"/>
    <property type="match status" value="1"/>
</dbReference>
<proteinExistence type="predicted"/>
<dbReference type="GO" id="GO:0071230">
    <property type="term" value="P:cellular response to amino acid stimulus"/>
    <property type="evidence" value="ECO:0007669"/>
    <property type="project" value="TreeGrafter"/>
</dbReference>
<dbReference type="InterPro" id="IPR001680">
    <property type="entry name" value="WD40_rpt"/>
</dbReference>
<feature type="compositionally biased region" description="Basic and acidic residues" evidence="4">
    <location>
        <begin position="583"/>
        <end position="593"/>
    </location>
</feature>
<dbReference type="GO" id="GO:0030674">
    <property type="term" value="F:protein-macromolecule adaptor activity"/>
    <property type="evidence" value="ECO:0007669"/>
    <property type="project" value="TreeGrafter"/>
</dbReference>
<feature type="compositionally biased region" description="Basic and acidic residues" evidence="4">
    <location>
        <begin position="1216"/>
        <end position="1231"/>
    </location>
</feature>
<dbReference type="GO" id="GO:0010506">
    <property type="term" value="P:regulation of autophagy"/>
    <property type="evidence" value="ECO:0007669"/>
    <property type="project" value="TreeGrafter"/>
</dbReference>
<evidence type="ECO:0000256" key="2">
    <source>
        <dbReference type="ARBA" id="ARBA00022737"/>
    </source>
</evidence>
<evidence type="ECO:0000256" key="4">
    <source>
        <dbReference type="SAM" id="MobiDB-lite"/>
    </source>
</evidence>
<organism evidence="6 7">
    <name type="scientific">Nitzschia inconspicua</name>
    <dbReference type="NCBI Taxonomy" id="303405"/>
    <lineage>
        <taxon>Eukaryota</taxon>
        <taxon>Sar</taxon>
        <taxon>Stramenopiles</taxon>
        <taxon>Ochrophyta</taxon>
        <taxon>Bacillariophyta</taxon>
        <taxon>Bacillariophyceae</taxon>
        <taxon>Bacillariophycidae</taxon>
        <taxon>Bacillariales</taxon>
        <taxon>Bacillariaceae</taxon>
        <taxon>Nitzschia</taxon>
    </lineage>
</organism>
<reference evidence="6" key="1">
    <citation type="journal article" date="2021" name="Sci. Rep.">
        <title>Diploid genomic architecture of Nitzschia inconspicua, an elite biomass production diatom.</title>
        <authorList>
            <person name="Oliver A."/>
            <person name="Podell S."/>
            <person name="Pinowska A."/>
            <person name="Traller J.C."/>
            <person name="Smith S.R."/>
            <person name="McClure R."/>
            <person name="Beliaev A."/>
            <person name="Bohutskyi P."/>
            <person name="Hill E.A."/>
            <person name="Rabines A."/>
            <person name="Zheng H."/>
            <person name="Allen L.Z."/>
            <person name="Kuo A."/>
            <person name="Grigoriev I.V."/>
            <person name="Allen A.E."/>
            <person name="Hazlebeck D."/>
            <person name="Allen E.E."/>
        </authorList>
    </citation>
    <scope>NUCLEOTIDE SEQUENCE</scope>
    <source>
        <strain evidence="6">Hildebrandi</strain>
    </source>
</reference>
<feature type="region of interest" description="Disordered" evidence="4">
    <location>
        <begin position="1"/>
        <end position="92"/>
    </location>
</feature>
<accession>A0A9K3PK88</accession>
<feature type="region of interest" description="Disordered" evidence="4">
    <location>
        <begin position="149"/>
        <end position="186"/>
    </location>
</feature>
<feature type="coiled-coil region" evidence="3">
    <location>
        <begin position="776"/>
        <end position="805"/>
    </location>
</feature>
<feature type="compositionally biased region" description="Polar residues" evidence="4">
    <location>
        <begin position="358"/>
        <end position="369"/>
    </location>
</feature>
<name>A0A9K3PK88_9STRA</name>
<keyword evidence="1" id="KW-0853">WD repeat</keyword>
<dbReference type="InterPro" id="IPR004083">
    <property type="entry name" value="Raptor"/>
</dbReference>
<feature type="compositionally biased region" description="Basic and acidic residues" evidence="4">
    <location>
        <begin position="157"/>
        <end position="170"/>
    </location>
</feature>
<dbReference type="SMART" id="SM00320">
    <property type="entry name" value="WD40"/>
    <property type="match status" value="7"/>
</dbReference>
<dbReference type="Proteomes" id="UP000693970">
    <property type="component" value="Unassembled WGS sequence"/>
</dbReference>
<feature type="region of interest" description="Disordered" evidence="4">
    <location>
        <begin position="574"/>
        <end position="596"/>
    </location>
</feature>
<feature type="region of interest" description="Disordered" evidence="4">
    <location>
        <begin position="358"/>
        <end position="386"/>
    </location>
</feature>
<reference evidence="6" key="2">
    <citation type="submission" date="2021-04" db="EMBL/GenBank/DDBJ databases">
        <authorList>
            <person name="Podell S."/>
        </authorList>
    </citation>
    <scope>NUCLEOTIDE SEQUENCE</scope>
    <source>
        <strain evidence="6">Hildebrandi</strain>
    </source>
</reference>